<evidence type="ECO:0000259" key="1">
    <source>
        <dbReference type="Pfam" id="PF12706"/>
    </source>
</evidence>
<dbReference type="InterPro" id="IPR024884">
    <property type="entry name" value="NAPE-PLD"/>
</dbReference>
<proteinExistence type="predicted"/>
<dbReference type="EMBL" id="LRRQ01000103">
    <property type="protein sequence ID" value="OAM89207.1"/>
    <property type="molecule type" value="Genomic_DNA"/>
</dbReference>
<dbReference type="PANTHER" id="PTHR15032">
    <property type="entry name" value="N-ACYL-PHOSPHATIDYLETHANOLAMINE-HYDROLYZING PHOSPHOLIPASE D"/>
    <property type="match status" value="1"/>
</dbReference>
<feature type="domain" description="Metallo-beta-lactamase" evidence="1">
    <location>
        <begin position="129"/>
        <end position="323"/>
    </location>
</feature>
<dbReference type="Proteomes" id="UP000078486">
    <property type="component" value="Unassembled WGS sequence"/>
</dbReference>
<dbReference type="InterPro" id="IPR001279">
    <property type="entry name" value="Metallo-B-lactamas"/>
</dbReference>
<reference evidence="2 3" key="1">
    <citation type="submission" date="2016-01" db="EMBL/GenBank/DDBJ databases">
        <title>High potential of lignocellulose degradation of a new Verrucomicrobia species.</title>
        <authorList>
            <person name="Wang Y."/>
            <person name="Shi Y."/>
            <person name="Qiu Z."/>
            <person name="Liu S."/>
            <person name="Yang H."/>
        </authorList>
    </citation>
    <scope>NUCLEOTIDE SEQUENCE [LARGE SCALE GENOMIC DNA]</scope>
    <source>
        <strain evidence="2 3">TSB47</strain>
    </source>
</reference>
<evidence type="ECO:0000313" key="3">
    <source>
        <dbReference type="Proteomes" id="UP000078486"/>
    </source>
</evidence>
<dbReference type="PANTHER" id="PTHR15032:SF4">
    <property type="entry name" value="N-ACYL-PHOSPHATIDYLETHANOLAMINE-HYDROLYZING PHOSPHOLIPASE D"/>
    <property type="match status" value="1"/>
</dbReference>
<dbReference type="GO" id="GO:0005737">
    <property type="term" value="C:cytoplasm"/>
    <property type="evidence" value="ECO:0007669"/>
    <property type="project" value="TreeGrafter"/>
</dbReference>
<keyword evidence="2" id="KW-0378">Hydrolase</keyword>
<organism evidence="2 3">
    <name type="scientific">Termitidicoccus mucosus</name>
    <dbReference type="NCBI Taxonomy" id="1184151"/>
    <lineage>
        <taxon>Bacteria</taxon>
        <taxon>Pseudomonadati</taxon>
        <taxon>Verrucomicrobiota</taxon>
        <taxon>Opitutia</taxon>
        <taxon>Opitutales</taxon>
        <taxon>Opitutaceae</taxon>
        <taxon>Termitidicoccus</taxon>
    </lineage>
</organism>
<dbReference type="STRING" id="1184151.AW736_14535"/>
<comment type="caution">
    <text evidence="2">The sequence shown here is derived from an EMBL/GenBank/DDBJ whole genome shotgun (WGS) entry which is preliminary data.</text>
</comment>
<gene>
    <name evidence="2" type="ORF">AW736_14535</name>
</gene>
<dbReference type="AlphaFoldDB" id="A0A178IIX9"/>
<dbReference type="OrthoDB" id="9805728at2"/>
<evidence type="ECO:0000313" key="2">
    <source>
        <dbReference type="EMBL" id="OAM89207.1"/>
    </source>
</evidence>
<dbReference type="RefSeq" id="WP_068771164.1">
    <property type="nucleotide sequence ID" value="NZ_CP109796.1"/>
</dbReference>
<dbReference type="Pfam" id="PF12706">
    <property type="entry name" value="Lactamase_B_2"/>
    <property type="match status" value="1"/>
</dbReference>
<keyword evidence="3" id="KW-1185">Reference proteome</keyword>
<dbReference type="GO" id="GO:0070290">
    <property type="term" value="F:N-acylphosphatidylethanolamine-specific phospholipase D activity"/>
    <property type="evidence" value="ECO:0007669"/>
    <property type="project" value="InterPro"/>
</dbReference>
<dbReference type="InterPro" id="IPR036866">
    <property type="entry name" value="RibonucZ/Hydroxyglut_hydro"/>
</dbReference>
<accession>A0A178IIX9</accession>
<protein>
    <submittedName>
        <fullName evidence="2">MBL fold metallo-hydrolase</fullName>
    </submittedName>
</protein>
<dbReference type="PIRSF" id="PIRSF038896">
    <property type="entry name" value="NAPE-PLD"/>
    <property type="match status" value="1"/>
</dbReference>
<sequence>MKPGKKRKLVKRMLIIGIALAGAFMAAALAYMQHPKFGRLPRGERLTRIQQSPHYKDGRFQNIAPTPMLAGDVSTFALYREFFFGDKSRRTPPAPLPSVKSDLRSLDAEKDALVWFGHSSYFLQIGGKRMLVDPVFSGAASPVSFTTRAFAGSDIYTADDMPGIDYLFITHDHWDHLDYETVRKLKPKVGKIICGLGTGEHLEYWGFARDRIIELDWDEECLPDDGVTVNCFTARHFSGRAFSRDRSLWASFLVKVRDYTFYIGGDSGYGAHFAGIGDKSGAIDLAILENGQYDKNWKYIHMMPEEVLQAADDLKARRLLPVHSAKFSISNHAWDDPLRRLSAAHRAAGSKIILLTPRIGEVVDLHDGAREFPRWWESVGAGSP</sequence>
<dbReference type="Gene3D" id="3.60.15.10">
    <property type="entry name" value="Ribonuclease Z/Hydroxyacylglutathione hydrolase-like"/>
    <property type="match status" value="1"/>
</dbReference>
<name>A0A178IIX9_9BACT</name>
<dbReference type="SUPFAM" id="SSF56281">
    <property type="entry name" value="Metallo-hydrolase/oxidoreductase"/>
    <property type="match status" value="1"/>
</dbReference>
<dbReference type="GO" id="GO:0008270">
    <property type="term" value="F:zinc ion binding"/>
    <property type="evidence" value="ECO:0007669"/>
    <property type="project" value="InterPro"/>
</dbReference>